<dbReference type="SUPFAM" id="SSF54197">
    <property type="entry name" value="HIT-like"/>
    <property type="match status" value="1"/>
</dbReference>
<dbReference type="InterPro" id="IPR019808">
    <property type="entry name" value="Histidine_triad_CS"/>
</dbReference>
<dbReference type="CDD" id="cd01277">
    <property type="entry name" value="HINT_subgroup"/>
    <property type="match status" value="1"/>
</dbReference>
<dbReference type="PROSITE" id="PS00892">
    <property type="entry name" value="HIT_1"/>
    <property type="match status" value="1"/>
</dbReference>
<dbReference type="InterPro" id="IPR011146">
    <property type="entry name" value="HIT-like"/>
</dbReference>
<dbReference type="AlphaFoldDB" id="A0A645BJD3"/>
<gene>
    <name evidence="2" type="primary">hit_2</name>
    <name evidence="2" type="ORF">SDC9_112477</name>
</gene>
<dbReference type="Pfam" id="PF01230">
    <property type="entry name" value="HIT"/>
    <property type="match status" value="1"/>
</dbReference>
<dbReference type="GO" id="GO:0009117">
    <property type="term" value="P:nucleotide metabolic process"/>
    <property type="evidence" value="ECO:0007669"/>
    <property type="project" value="TreeGrafter"/>
</dbReference>
<accession>A0A645BJD3</accession>
<dbReference type="PROSITE" id="PS51084">
    <property type="entry name" value="HIT_2"/>
    <property type="match status" value="1"/>
</dbReference>
<protein>
    <submittedName>
        <fullName evidence="2">Protein hit</fullName>
    </submittedName>
</protein>
<dbReference type="GO" id="GO:0003824">
    <property type="term" value="F:catalytic activity"/>
    <property type="evidence" value="ECO:0007669"/>
    <property type="project" value="InterPro"/>
</dbReference>
<dbReference type="InterPro" id="IPR001310">
    <property type="entry name" value="Histidine_triad_HIT"/>
</dbReference>
<dbReference type="InterPro" id="IPR039384">
    <property type="entry name" value="HINT"/>
</dbReference>
<evidence type="ECO:0000259" key="1">
    <source>
        <dbReference type="PROSITE" id="PS51084"/>
    </source>
</evidence>
<dbReference type="EMBL" id="VSSQ01020593">
    <property type="protein sequence ID" value="MPM65580.1"/>
    <property type="molecule type" value="Genomic_DNA"/>
</dbReference>
<dbReference type="PANTHER" id="PTHR46648">
    <property type="entry name" value="HIT FAMILY PROTEIN 1"/>
    <property type="match status" value="1"/>
</dbReference>
<proteinExistence type="predicted"/>
<comment type="caution">
    <text evidence="2">The sequence shown here is derived from an EMBL/GenBank/DDBJ whole genome shotgun (WGS) entry which is preliminary data.</text>
</comment>
<dbReference type="InterPro" id="IPR036265">
    <property type="entry name" value="HIT-like_sf"/>
</dbReference>
<dbReference type="PANTHER" id="PTHR46648:SF1">
    <property type="entry name" value="ADENOSINE 5'-MONOPHOSPHORAMIDASE HNT1"/>
    <property type="match status" value="1"/>
</dbReference>
<reference evidence="2" key="1">
    <citation type="submission" date="2019-08" db="EMBL/GenBank/DDBJ databases">
        <authorList>
            <person name="Kucharzyk K."/>
            <person name="Murdoch R.W."/>
            <person name="Higgins S."/>
            <person name="Loffler F."/>
        </authorList>
    </citation>
    <scope>NUCLEOTIDE SEQUENCE</scope>
</reference>
<organism evidence="2">
    <name type="scientific">bioreactor metagenome</name>
    <dbReference type="NCBI Taxonomy" id="1076179"/>
    <lineage>
        <taxon>unclassified sequences</taxon>
        <taxon>metagenomes</taxon>
        <taxon>ecological metagenomes</taxon>
    </lineage>
</organism>
<dbReference type="PRINTS" id="PR00332">
    <property type="entry name" value="HISTRIAD"/>
</dbReference>
<evidence type="ECO:0000313" key="2">
    <source>
        <dbReference type="EMBL" id="MPM65580.1"/>
    </source>
</evidence>
<dbReference type="Gene3D" id="3.30.428.10">
    <property type="entry name" value="HIT-like"/>
    <property type="match status" value="1"/>
</dbReference>
<name>A0A645BJD3_9ZZZZ</name>
<sequence>MKGMINLDNCIFCKIISGDIPSATIYEDDEFKVILDRFPSNVGHALILTKKHYANIFEIDEDVAGRLFKLAVKVSKNMKDVLNLEAMNIVQNNGEMAGQTVHHFHLHLIPRYVGDKVSVKWEQLDLTDEQISEVQSKLKMN</sequence>
<feature type="domain" description="HIT" evidence="1">
    <location>
        <begin position="11"/>
        <end position="118"/>
    </location>
</feature>